<gene>
    <name evidence="2" type="ORF">C8N40_10257</name>
</gene>
<evidence type="ECO:0000313" key="3">
    <source>
        <dbReference type="Proteomes" id="UP000244225"/>
    </source>
</evidence>
<evidence type="ECO:0008006" key="4">
    <source>
        <dbReference type="Google" id="ProtNLM"/>
    </source>
</evidence>
<keyword evidence="3" id="KW-1185">Reference proteome</keyword>
<name>A0A2T5YP50_9BACT</name>
<dbReference type="AlphaFoldDB" id="A0A2T5YP50"/>
<dbReference type="EMBL" id="QBKI01000002">
    <property type="protein sequence ID" value="PTX21088.1"/>
    <property type="molecule type" value="Genomic_DNA"/>
</dbReference>
<dbReference type="RefSeq" id="WP_108210501.1">
    <property type="nucleotide sequence ID" value="NZ_QBKI01000002.1"/>
</dbReference>
<dbReference type="Proteomes" id="UP000244225">
    <property type="component" value="Unassembled WGS sequence"/>
</dbReference>
<dbReference type="OrthoDB" id="2868029at2"/>
<accession>A0A2T5YP50</accession>
<feature type="transmembrane region" description="Helical" evidence="1">
    <location>
        <begin position="9"/>
        <end position="26"/>
    </location>
</feature>
<evidence type="ECO:0000313" key="2">
    <source>
        <dbReference type="EMBL" id="PTX21088.1"/>
    </source>
</evidence>
<feature type="transmembrane region" description="Helical" evidence="1">
    <location>
        <begin position="46"/>
        <end position="65"/>
    </location>
</feature>
<keyword evidence="1" id="KW-0812">Transmembrane</keyword>
<evidence type="ECO:0000256" key="1">
    <source>
        <dbReference type="SAM" id="Phobius"/>
    </source>
</evidence>
<feature type="transmembrane region" description="Helical" evidence="1">
    <location>
        <begin position="77"/>
        <end position="95"/>
    </location>
</feature>
<proteinExistence type="predicted"/>
<keyword evidence="1" id="KW-1133">Transmembrane helix</keyword>
<feature type="transmembrane region" description="Helical" evidence="1">
    <location>
        <begin position="107"/>
        <end position="123"/>
    </location>
</feature>
<sequence length="138" mass="16050">MDKRIAIKIMLWLVVAITIFHMAILFKVIPYEITWGGRLKSDAEMYVFESISLAINFFLGFILLIKGEYVKPILPLKFVNIVLWAFLVLFILNTIGNMVAKTNFEKYFAIITLSFSILIWITLNKSKKPRRHNNTYSA</sequence>
<comment type="caution">
    <text evidence="2">The sequence shown here is derived from an EMBL/GenBank/DDBJ whole genome shotgun (WGS) entry which is preliminary data.</text>
</comment>
<protein>
    <recommendedName>
        <fullName evidence="4">DoxX-like protein</fullName>
    </recommendedName>
</protein>
<organism evidence="2 3">
    <name type="scientific">Pontibacter mucosus</name>
    <dbReference type="NCBI Taxonomy" id="1649266"/>
    <lineage>
        <taxon>Bacteria</taxon>
        <taxon>Pseudomonadati</taxon>
        <taxon>Bacteroidota</taxon>
        <taxon>Cytophagia</taxon>
        <taxon>Cytophagales</taxon>
        <taxon>Hymenobacteraceae</taxon>
        <taxon>Pontibacter</taxon>
    </lineage>
</organism>
<keyword evidence="1" id="KW-0472">Membrane</keyword>
<reference evidence="2 3" key="1">
    <citation type="submission" date="2018-04" db="EMBL/GenBank/DDBJ databases">
        <title>Genomic Encyclopedia of Archaeal and Bacterial Type Strains, Phase II (KMG-II): from individual species to whole genera.</title>
        <authorList>
            <person name="Goeker M."/>
        </authorList>
    </citation>
    <scope>NUCLEOTIDE SEQUENCE [LARGE SCALE GENOMIC DNA]</scope>
    <source>
        <strain evidence="2 3">DSM 100162</strain>
    </source>
</reference>